<dbReference type="Proteomes" id="UP000660024">
    <property type="component" value="Unassembled WGS sequence"/>
</dbReference>
<keyword evidence="5" id="KW-1015">Disulfide bond</keyword>
<protein>
    <submittedName>
        <fullName evidence="7">S1/P1 nuclease</fullName>
    </submittedName>
</protein>
<keyword evidence="4" id="KW-0378">Hydrolase</keyword>
<evidence type="ECO:0000256" key="6">
    <source>
        <dbReference type="ARBA" id="ARBA00023180"/>
    </source>
</evidence>
<evidence type="ECO:0000313" key="8">
    <source>
        <dbReference type="Proteomes" id="UP000660024"/>
    </source>
</evidence>
<dbReference type="InterPro" id="IPR003154">
    <property type="entry name" value="S1/P1nuclease"/>
</dbReference>
<evidence type="ECO:0000256" key="4">
    <source>
        <dbReference type="ARBA" id="ARBA00022801"/>
    </source>
</evidence>
<name>A0ABS1BHH9_9SPHI</name>
<keyword evidence="6" id="KW-0325">Glycoprotein</keyword>
<dbReference type="Pfam" id="PF02265">
    <property type="entry name" value="S1-P1_nuclease"/>
    <property type="match status" value="1"/>
</dbReference>
<sequence length="260" mass="29982">MRSRFFYPSLAILFAFSLISWGVVGHRTIAKIAENHLTPRAKAVVQQLLGAEDMPIVSTFSDEIRYSNEYKETGPWHYLNLPQGLSYQDFVTRLKSDSSENVYNALLKMEKQLTNPNSTKEEKTFALKMVIHLVGDLHQPMHISRAEDLGGNKIDIRFQGKPTNLHSLWDSGLIDYNGMTFTEMATAYDNVSDEKIKEWQADDLTKWLYESYEISTKLYEEVAENPNLDYTYYPKHSQIYKERIQKAGIRLAGLLNTLLK</sequence>
<dbReference type="Gene3D" id="1.10.575.10">
    <property type="entry name" value="P1 Nuclease"/>
    <property type="match status" value="1"/>
</dbReference>
<evidence type="ECO:0000256" key="2">
    <source>
        <dbReference type="ARBA" id="ARBA00022723"/>
    </source>
</evidence>
<proteinExistence type="predicted"/>
<keyword evidence="3" id="KW-0255">Endonuclease</keyword>
<keyword evidence="8" id="KW-1185">Reference proteome</keyword>
<gene>
    <name evidence="7" type="ORF">I5M32_05140</name>
</gene>
<evidence type="ECO:0000256" key="3">
    <source>
        <dbReference type="ARBA" id="ARBA00022759"/>
    </source>
</evidence>
<comment type="caution">
    <text evidence="7">The sequence shown here is derived from an EMBL/GenBank/DDBJ whole genome shotgun (WGS) entry which is preliminary data.</text>
</comment>
<keyword evidence="1" id="KW-0540">Nuclease</keyword>
<evidence type="ECO:0000256" key="1">
    <source>
        <dbReference type="ARBA" id="ARBA00022722"/>
    </source>
</evidence>
<dbReference type="RefSeq" id="WP_200585122.1">
    <property type="nucleotide sequence ID" value="NZ_JAEHFY010000006.1"/>
</dbReference>
<evidence type="ECO:0000313" key="7">
    <source>
        <dbReference type="EMBL" id="MBK0382340.1"/>
    </source>
</evidence>
<dbReference type="EMBL" id="JAEHFY010000006">
    <property type="protein sequence ID" value="MBK0382340.1"/>
    <property type="molecule type" value="Genomic_DNA"/>
</dbReference>
<accession>A0ABS1BHH9</accession>
<dbReference type="PANTHER" id="PTHR33146:SF26">
    <property type="entry name" value="ENDONUCLEASE 4"/>
    <property type="match status" value="1"/>
</dbReference>
<keyword evidence="2" id="KW-0479">Metal-binding</keyword>
<dbReference type="PANTHER" id="PTHR33146">
    <property type="entry name" value="ENDONUCLEASE 4"/>
    <property type="match status" value="1"/>
</dbReference>
<organism evidence="7 8">
    <name type="scientific">Pedobacter segetis</name>
    <dbReference type="NCBI Taxonomy" id="2793069"/>
    <lineage>
        <taxon>Bacteria</taxon>
        <taxon>Pseudomonadati</taxon>
        <taxon>Bacteroidota</taxon>
        <taxon>Sphingobacteriia</taxon>
        <taxon>Sphingobacteriales</taxon>
        <taxon>Sphingobacteriaceae</taxon>
        <taxon>Pedobacter</taxon>
    </lineage>
</organism>
<dbReference type="CDD" id="cd11010">
    <property type="entry name" value="S1-P1_nuclease"/>
    <property type="match status" value="1"/>
</dbReference>
<dbReference type="SUPFAM" id="SSF48537">
    <property type="entry name" value="Phospholipase C/P1 nuclease"/>
    <property type="match status" value="1"/>
</dbReference>
<evidence type="ECO:0000256" key="5">
    <source>
        <dbReference type="ARBA" id="ARBA00023157"/>
    </source>
</evidence>
<reference evidence="7 8" key="1">
    <citation type="submission" date="2020-12" db="EMBL/GenBank/DDBJ databases">
        <title>Bacterial novel species Pedobacter sp. SD-b isolated from soil.</title>
        <authorList>
            <person name="Jung H.-Y."/>
        </authorList>
    </citation>
    <scope>NUCLEOTIDE SEQUENCE [LARGE SCALE GENOMIC DNA]</scope>
    <source>
        <strain evidence="7 8">SD-b</strain>
    </source>
</reference>
<dbReference type="InterPro" id="IPR008947">
    <property type="entry name" value="PLipase_C/P1_nuclease_dom_sf"/>
</dbReference>